<evidence type="ECO:0000256" key="5">
    <source>
        <dbReference type="ARBA" id="ARBA00022759"/>
    </source>
</evidence>
<protein>
    <recommendedName>
        <fullName evidence="1">RNA-directed DNA polymerase</fullName>
        <ecNumber evidence="1">2.7.7.49</ecNumber>
    </recommendedName>
</protein>
<evidence type="ECO:0000256" key="3">
    <source>
        <dbReference type="ARBA" id="ARBA00022695"/>
    </source>
</evidence>
<dbReference type="Pfam" id="PF17921">
    <property type="entry name" value="Integrase_H2C2"/>
    <property type="match status" value="1"/>
</dbReference>
<dbReference type="CDD" id="cd00303">
    <property type="entry name" value="retropepsin_like"/>
    <property type="match status" value="1"/>
</dbReference>
<feature type="compositionally biased region" description="Basic and acidic residues" evidence="8">
    <location>
        <begin position="1096"/>
        <end position="1117"/>
    </location>
</feature>
<evidence type="ECO:0000259" key="9">
    <source>
        <dbReference type="Pfam" id="PF17917"/>
    </source>
</evidence>
<feature type="region of interest" description="Disordered" evidence="8">
    <location>
        <begin position="234"/>
        <end position="436"/>
    </location>
</feature>
<dbReference type="SUPFAM" id="SSF50630">
    <property type="entry name" value="Acid proteases"/>
    <property type="match status" value="1"/>
</dbReference>
<dbReference type="EMBL" id="BFEA01000239">
    <property type="protein sequence ID" value="GBG76176.1"/>
    <property type="molecule type" value="Genomic_DNA"/>
</dbReference>
<dbReference type="Gene3D" id="1.10.340.70">
    <property type="match status" value="1"/>
</dbReference>
<comment type="caution">
    <text evidence="11">The sequence shown here is derived from an EMBL/GenBank/DDBJ whole genome shotgun (WGS) entry which is preliminary data.</text>
</comment>
<dbReference type="PANTHER" id="PTHR37984:SF5">
    <property type="entry name" value="PROTEIN NYNRIN-LIKE"/>
    <property type="match status" value="1"/>
</dbReference>
<dbReference type="Pfam" id="PF17917">
    <property type="entry name" value="RT_RNaseH"/>
    <property type="match status" value="1"/>
</dbReference>
<dbReference type="Gene3D" id="3.30.70.270">
    <property type="match status" value="2"/>
</dbReference>
<evidence type="ECO:0000256" key="4">
    <source>
        <dbReference type="ARBA" id="ARBA00022722"/>
    </source>
</evidence>
<keyword evidence="12" id="KW-1185">Reference proteome</keyword>
<dbReference type="AlphaFoldDB" id="A0A388L1H6"/>
<evidence type="ECO:0000259" key="10">
    <source>
        <dbReference type="Pfam" id="PF17921"/>
    </source>
</evidence>
<evidence type="ECO:0000256" key="8">
    <source>
        <dbReference type="SAM" id="MobiDB-lite"/>
    </source>
</evidence>
<feature type="compositionally biased region" description="Pro residues" evidence="8">
    <location>
        <begin position="307"/>
        <end position="317"/>
    </location>
</feature>
<sequence>MPDADRIERGPAATPADFVKALEKRELARLQVPKVDIFWFEGARVSKWLELLEQVTGKASDEDKFKLLPRYVWWEIRTEIMKVAAGAGGDWAKFKGEMQRRFKLGDGLLTKTDLEMLQRDEFSTVGAFITAFEKMARKVPGLAEEEQCATFLRHFKNWEASALTKKAASGKKLTWAAIKEGVIDGKLDQVDIFQMRQARKKRKALDATASDGRDFKKMVEDAVAQLDEAKEAKAAKKTMAAPQVQRKAKKAVVQEEEEEEPEPQKLTKAQRKAKNLAQGGQGSGRGQVPQAAAMPPPKSHGQAAPAPYGPWPGYEPPIPKHDFLRISRTPVSAGSQGGSGNLPGVTISRPAPRSGMAYRPPSRIGRVPHAVRTRAKGTVNPEEPAKDVPEPSGEKEVVDVPEGEDDEDDRLRKEEDEKAEQRSKKRGAKPDTDKVSEVKKKKYAVRVEEGFDVEEIMDRILEGHNHLMNLNDVLASAPKLRDELKARLSRKMVASARLGNIIPKEAEWAEIGTKMDWKSVACGCLDVVVKGKTCTAMVDSGAKMNLIKEEHALRLGMEVDRSDNGVLMGANSRSVFIGTASSIILEIGKVKGWTNVVVMVQRHMVRATQPISPHITQPYINDLAVKGPKEKEEQEVRPGIRRFVYDHVQDLCKVLDLLKEHNLTASGPKSRHCMSGATILGFVCDERGRRPDTKKTNKILEWPTRFETITEVRSFLGTCGFWRIFIKGFAAKTEHLRKLVRQDQDWEWGDRQESVIEGLKKEFEEGGLVLGVPDHAAVMTRPFIVETDAGSTALGGVLIQRDPNGEEGPLRFESRMLHTAERNYSQFKRETLAILHCLRSFRNYLFGSRFVLRVDPTALAGSLKNFAPSDPTIARWLTYIRMFDFELKRIPGNKNRADGLSRVDWDKNNQGVIEDAPPVDGFLDSEEDVRLHINSWSLVEEVVRNMVQDQEEGDNVVHEREDDDFEEGEIKEAFRAEEYEGVYLELEMLLSCEMRERDACARILKMRPNFLVRDDHLFMRSKGKAPRRVVCGAARQIDVMAALHDGTAGGHRSADTAYLKIHELYYWDGMRQMIDDYCKSCVPLLDLESRCTQARQARERRSLEKRREAEAAERRTFEQGMSSGTQREDRRKEHRPHKYEGAGGSGGPGVPPQPTQREVDCPMPDIEPDEPHEPHVQERKEEQSAQEKELDRKERAARDQEIKVQLRMKNLAELHERMEQGNEPEEVDDKGGKGTRTQEEDLPLFSEVWVNFDKLMEAAGKSGGHH</sequence>
<keyword evidence="7" id="KW-0695">RNA-directed DNA polymerase</keyword>
<feature type="region of interest" description="Disordered" evidence="8">
    <location>
        <begin position="1093"/>
        <end position="1242"/>
    </location>
</feature>
<evidence type="ECO:0000256" key="1">
    <source>
        <dbReference type="ARBA" id="ARBA00012493"/>
    </source>
</evidence>
<dbReference type="InterPro" id="IPR041373">
    <property type="entry name" value="RT_RNaseH"/>
</dbReference>
<dbReference type="PANTHER" id="PTHR37984">
    <property type="entry name" value="PROTEIN CBG26694"/>
    <property type="match status" value="1"/>
</dbReference>
<keyword evidence="5" id="KW-0255">Endonuclease</keyword>
<dbReference type="Pfam" id="PF13650">
    <property type="entry name" value="Asp_protease_2"/>
    <property type="match status" value="1"/>
</dbReference>
<dbReference type="GO" id="GO:0003964">
    <property type="term" value="F:RNA-directed DNA polymerase activity"/>
    <property type="evidence" value="ECO:0007669"/>
    <property type="project" value="UniProtKB-KW"/>
</dbReference>
<dbReference type="InterPro" id="IPR050951">
    <property type="entry name" value="Retrovirus_Pol_polyprotein"/>
</dbReference>
<keyword evidence="4" id="KW-0540">Nuclease</keyword>
<keyword evidence="3" id="KW-0548">Nucleotidyltransferase</keyword>
<feature type="compositionally biased region" description="Basic and acidic residues" evidence="8">
    <location>
        <begin position="383"/>
        <end position="398"/>
    </location>
</feature>
<name>A0A388L1H6_CHABU</name>
<dbReference type="InterPro" id="IPR043502">
    <property type="entry name" value="DNA/RNA_pol_sf"/>
</dbReference>
<feature type="domain" description="Reverse transcriptase RNase H-like" evidence="9">
    <location>
        <begin position="779"/>
        <end position="881"/>
    </location>
</feature>
<evidence type="ECO:0000313" key="11">
    <source>
        <dbReference type="EMBL" id="GBG76176.1"/>
    </source>
</evidence>
<keyword evidence="2" id="KW-0808">Transferase</keyword>
<feature type="domain" description="Integrase zinc-binding" evidence="10">
    <location>
        <begin position="1038"/>
        <end position="1082"/>
    </location>
</feature>
<evidence type="ECO:0000256" key="2">
    <source>
        <dbReference type="ARBA" id="ARBA00022679"/>
    </source>
</evidence>
<accession>A0A388L1H6</accession>
<dbReference type="FunFam" id="3.10.20.370:FF:000001">
    <property type="entry name" value="Retrovirus-related Pol polyprotein from transposon 17.6-like protein"/>
    <property type="match status" value="1"/>
</dbReference>
<feature type="compositionally biased region" description="Basic and acidic residues" evidence="8">
    <location>
        <begin position="1229"/>
        <end position="1239"/>
    </location>
</feature>
<evidence type="ECO:0000313" key="12">
    <source>
        <dbReference type="Proteomes" id="UP000265515"/>
    </source>
</evidence>
<keyword evidence="6" id="KW-0378">Hydrolase</keyword>
<dbReference type="GO" id="GO:0016787">
    <property type="term" value="F:hydrolase activity"/>
    <property type="evidence" value="ECO:0007669"/>
    <property type="project" value="UniProtKB-KW"/>
</dbReference>
<dbReference type="InterPro" id="IPR041588">
    <property type="entry name" value="Integrase_H2C2"/>
</dbReference>
<dbReference type="CDD" id="cd09274">
    <property type="entry name" value="RNase_HI_RT_Ty3"/>
    <property type="match status" value="1"/>
</dbReference>
<gene>
    <name evidence="11" type="ORF">CBR_g21925</name>
</gene>
<evidence type="ECO:0000256" key="6">
    <source>
        <dbReference type="ARBA" id="ARBA00022801"/>
    </source>
</evidence>
<dbReference type="GO" id="GO:0004519">
    <property type="term" value="F:endonuclease activity"/>
    <property type="evidence" value="ECO:0007669"/>
    <property type="project" value="UniProtKB-KW"/>
</dbReference>
<dbReference type="Gramene" id="GBG76176">
    <property type="protein sequence ID" value="GBG76176"/>
    <property type="gene ID" value="CBR_g21925"/>
</dbReference>
<dbReference type="SUPFAM" id="SSF56672">
    <property type="entry name" value="DNA/RNA polymerases"/>
    <property type="match status" value="1"/>
</dbReference>
<proteinExistence type="predicted"/>
<organism evidence="11 12">
    <name type="scientific">Chara braunii</name>
    <name type="common">Braun's stonewort</name>
    <dbReference type="NCBI Taxonomy" id="69332"/>
    <lineage>
        <taxon>Eukaryota</taxon>
        <taxon>Viridiplantae</taxon>
        <taxon>Streptophyta</taxon>
        <taxon>Charophyceae</taxon>
        <taxon>Charales</taxon>
        <taxon>Characeae</taxon>
        <taxon>Chara</taxon>
    </lineage>
</organism>
<feature type="compositionally biased region" description="Acidic residues" evidence="8">
    <location>
        <begin position="399"/>
        <end position="408"/>
    </location>
</feature>
<evidence type="ECO:0000256" key="7">
    <source>
        <dbReference type="ARBA" id="ARBA00022918"/>
    </source>
</evidence>
<dbReference type="Proteomes" id="UP000265515">
    <property type="component" value="Unassembled WGS sequence"/>
</dbReference>
<feature type="compositionally biased region" description="Basic and acidic residues" evidence="8">
    <location>
        <begin position="1169"/>
        <end position="1220"/>
    </location>
</feature>
<feature type="compositionally biased region" description="Basic and acidic residues" evidence="8">
    <location>
        <begin position="409"/>
        <end position="436"/>
    </location>
</feature>
<dbReference type="EC" id="2.7.7.49" evidence="1"/>
<reference evidence="11 12" key="1">
    <citation type="journal article" date="2018" name="Cell">
        <title>The Chara Genome: Secondary Complexity and Implications for Plant Terrestrialization.</title>
        <authorList>
            <person name="Nishiyama T."/>
            <person name="Sakayama H."/>
            <person name="Vries J.D."/>
            <person name="Buschmann H."/>
            <person name="Saint-Marcoux D."/>
            <person name="Ullrich K.K."/>
            <person name="Haas F.B."/>
            <person name="Vanderstraeten L."/>
            <person name="Becker D."/>
            <person name="Lang D."/>
            <person name="Vosolsobe S."/>
            <person name="Rombauts S."/>
            <person name="Wilhelmsson P.K.I."/>
            <person name="Janitza P."/>
            <person name="Kern R."/>
            <person name="Heyl A."/>
            <person name="Rumpler F."/>
            <person name="Villalobos L.I.A.C."/>
            <person name="Clay J.M."/>
            <person name="Skokan R."/>
            <person name="Toyoda A."/>
            <person name="Suzuki Y."/>
            <person name="Kagoshima H."/>
            <person name="Schijlen E."/>
            <person name="Tajeshwar N."/>
            <person name="Catarino B."/>
            <person name="Hetherington A.J."/>
            <person name="Saltykova A."/>
            <person name="Bonnot C."/>
            <person name="Breuninger H."/>
            <person name="Symeonidi A."/>
            <person name="Radhakrishnan G.V."/>
            <person name="Van Nieuwerburgh F."/>
            <person name="Deforce D."/>
            <person name="Chang C."/>
            <person name="Karol K.G."/>
            <person name="Hedrich R."/>
            <person name="Ulvskov P."/>
            <person name="Glockner G."/>
            <person name="Delwiche C.F."/>
            <person name="Petrasek J."/>
            <person name="Van de Peer Y."/>
            <person name="Friml J."/>
            <person name="Beilby M."/>
            <person name="Dolan L."/>
            <person name="Kohara Y."/>
            <person name="Sugano S."/>
            <person name="Fujiyama A."/>
            <person name="Delaux P.-M."/>
            <person name="Quint M."/>
            <person name="TheiBen G."/>
            <person name="Hagemann M."/>
            <person name="Harholt J."/>
            <person name="Dunand C."/>
            <person name="Zachgo S."/>
            <person name="Langdale J."/>
            <person name="Maumus F."/>
            <person name="Straeten D.V.D."/>
            <person name="Gould S.B."/>
            <person name="Rensing S.A."/>
        </authorList>
    </citation>
    <scope>NUCLEOTIDE SEQUENCE [LARGE SCALE GENOMIC DNA]</scope>
    <source>
        <strain evidence="11 12">S276</strain>
    </source>
</reference>
<dbReference type="InterPro" id="IPR021109">
    <property type="entry name" value="Peptidase_aspartic_dom_sf"/>
</dbReference>
<dbReference type="InterPro" id="IPR043128">
    <property type="entry name" value="Rev_trsase/Diguanyl_cyclase"/>
</dbReference>